<sequence>MVSILVRNSPNVLETKTYRCPEATEKMFMVSPCLASLQSVILSAFIFDDASPLMKLEAHFKRLLFQPLLSIFSWKWWSSAAFNNSSCSLPFFFCTSMGISLPLKLSMAMSFGGSSYRSALRPGASFRYHTPGETFICQ</sequence>
<dbReference type="EMBL" id="GBRH01215296">
    <property type="protein sequence ID" value="JAD82599.1"/>
    <property type="molecule type" value="Transcribed_RNA"/>
</dbReference>
<evidence type="ECO:0000313" key="1">
    <source>
        <dbReference type="EMBL" id="JAD82599.1"/>
    </source>
</evidence>
<name>A0A0A9D208_ARUDO</name>
<accession>A0A0A9D208</accession>
<reference evidence="1" key="1">
    <citation type="submission" date="2014-09" db="EMBL/GenBank/DDBJ databases">
        <authorList>
            <person name="Magalhaes I.L.F."/>
            <person name="Oliveira U."/>
            <person name="Santos F.R."/>
            <person name="Vidigal T.H.D.A."/>
            <person name="Brescovit A.D."/>
            <person name="Santos A.J."/>
        </authorList>
    </citation>
    <scope>NUCLEOTIDE SEQUENCE</scope>
    <source>
        <tissue evidence="1">Shoot tissue taken approximately 20 cm above the soil surface</tissue>
    </source>
</reference>
<reference evidence="1" key="2">
    <citation type="journal article" date="2015" name="Data Brief">
        <title>Shoot transcriptome of the giant reed, Arundo donax.</title>
        <authorList>
            <person name="Barrero R.A."/>
            <person name="Guerrero F.D."/>
            <person name="Moolhuijzen P."/>
            <person name="Goolsby J.A."/>
            <person name="Tidwell J."/>
            <person name="Bellgard S.E."/>
            <person name="Bellgard M.I."/>
        </authorList>
    </citation>
    <scope>NUCLEOTIDE SEQUENCE</scope>
    <source>
        <tissue evidence="1">Shoot tissue taken approximately 20 cm above the soil surface</tissue>
    </source>
</reference>
<protein>
    <submittedName>
        <fullName evidence="1">Similar to EBS1 (EMS-MUTAGENIZED BRI1 SUPPRESSOR 1)</fullName>
    </submittedName>
</protein>
<proteinExistence type="predicted"/>
<organism evidence="1">
    <name type="scientific">Arundo donax</name>
    <name type="common">Giant reed</name>
    <name type="synonym">Donax arundinaceus</name>
    <dbReference type="NCBI Taxonomy" id="35708"/>
    <lineage>
        <taxon>Eukaryota</taxon>
        <taxon>Viridiplantae</taxon>
        <taxon>Streptophyta</taxon>
        <taxon>Embryophyta</taxon>
        <taxon>Tracheophyta</taxon>
        <taxon>Spermatophyta</taxon>
        <taxon>Magnoliopsida</taxon>
        <taxon>Liliopsida</taxon>
        <taxon>Poales</taxon>
        <taxon>Poaceae</taxon>
        <taxon>PACMAD clade</taxon>
        <taxon>Arundinoideae</taxon>
        <taxon>Arundineae</taxon>
        <taxon>Arundo</taxon>
    </lineage>
</organism>
<dbReference type="AlphaFoldDB" id="A0A0A9D208"/>